<feature type="transmembrane region" description="Helical" evidence="9">
    <location>
        <begin position="429"/>
        <end position="450"/>
    </location>
</feature>
<keyword evidence="7 9" id="KW-0472">Membrane</keyword>
<keyword evidence="2" id="KW-0813">Transport</keyword>
<dbReference type="InterPro" id="IPR050352">
    <property type="entry name" value="ABCG_transporters"/>
</dbReference>
<feature type="transmembrane region" description="Helical" evidence="9">
    <location>
        <begin position="462"/>
        <end position="483"/>
    </location>
</feature>
<gene>
    <name evidence="11" type="ORF">CSSPJE1EN1_LOCUS9174</name>
</gene>
<accession>A0ABP0WCP5</accession>
<keyword evidence="6 9" id="KW-1133">Transmembrane helix</keyword>
<dbReference type="PANTHER" id="PTHR48041">
    <property type="entry name" value="ABC TRANSPORTER G FAMILY MEMBER 28"/>
    <property type="match status" value="1"/>
</dbReference>
<name>A0ABP0WCP5_9BRYO</name>
<keyword evidence="12" id="KW-1185">Reference proteome</keyword>
<dbReference type="PROSITE" id="PS50893">
    <property type="entry name" value="ABC_TRANSPORTER_2"/>
    <property type="match status" value="1"/>
</dbReference>
<reference evidence="11" key="1">
    <citation type="submission" date="2024-02" db="EMBL/GenBank/DDBJ databases">
        <authorList>
            <consortium name="ELIXIR-Norway"/>
            <consortium name="Elixir Norway"/>
        </authorList>
    </citation>
    <scope>NUCLEOTIDE SEQUENCE</scope>
</reference>
<dbReference type="PROSITE" id="PS00211">
    <property type="entry name" value="ABC_TRANSPORTER_1"/>
    <property type="match status" value="1"/>
</dbReference>
<proteinExistence type="predicted"/>
<evidence type="ECO:0000259" key="10">
    <source>
        <dbReference type="PROSITE" id="PS50893"/>
    </source>
</evidence>
<dbReference type="PANTHER" id="PTHR48041:SF100">
    <property type="entry name" value="ABC TRANSPORTER-LIKE"/>
    <property type="match status" value="1"/>
</dbReference>
<dbReference type="Pfam" id="PF01061">
    <property type="entry name" value="ABC2_membrane"/>
    <property type="match status" value="1"/>
</dbReference>
<feature type="compositionally biased region" description="Polar residues" evidence="8">
    <location>
        <begin position="12"/>
        <end position="21"/>
    </location>
</feature>
<feature type="transmembrane region" description="Helical" evidence="9">
    <location>
        <begin position="572"/>
        <end position="590"/>
    </location>
</feature>
<sequence length="686" mass="75588">MTRSEIPVSYRPHSSSMTTSVTKISPQMYTNENPEWVHPYVKASEQLASPSPWQTKTYEIELRELCYKIAVKKKKKRNAAGASSSSSSLKAGMMPIKAAEVAAAGHHHHQYVLKQITCQARAGEILAVAGPSGAGKSTLLEVLAGRIQPSSPASSILVNGSPMDMQRFRRISGYVMQDDALFPMLTVEETLLYSARLRLRSTVPLVEKRARVEALMTELGLTHVAKTRIGNESVRGVSGGERRRVSIGVDVIHDPAVLILDEPTSGLDSAGALQVVAMLRNMAVSQQRTIILTIHQPGYRILQLVHSVLLLSHGLVVHHGPLELLSSRLAAAGHVVPLQVNVLEYAIDAIDSLHFTSSHHHHQGFTGGFFAARGFDKPAHHSANAAAQTFQEFFMKVADKVTFANSSIKEIIVLAHRFCKNIIRTRQLLIARTIQAIGAGFGLGSIYVHMGYGLQGAQERGGLLAFSLSFLLTSSIEVLPMFLEERHILIRETSRGAYRVSSYVLASTLVFLPFLFLVAMLYSVPMYWLVGLAPTANAFLFFLLVIWIVLVTANSFVAFFSALVSDFITGNSLVTGFMGAFFLFSGYFISKDNMPKYWLFMHYMSLFKYPLDALLINEYLNVSHDKCFGPVYGGHCFLTGDDVLAQAGLTGENKWANVAIMAGFALIYRILGFGLLQFKLLCKRQQ</sequence>
<dbReference type="Gene3D" id="3.40.50.300">
    <property type="entry name" value="P-loop containing nucleotide triphosphate hydrolases"/>
    <property type="match status" value="1"/>
</dbReference>
<evidence type="ECO:0000256" key="7">
    <source>
        <dbReference type="ARBA" id="ARBA00023136"/>
    </source>
</evidence>
<keyword evidence="5" id="KW-0067">ATP-binding</keyword>
<protein>
    <recommendedName>
        <fullName evidence="10">ABC transporter domain-containing protein</fullName>
    </recommendedName>
</protein>
<dbReference type="SUPFAM" id="SSF52540">
    <property type="entry name" value="P-loop containing nucleoside triphosphate hydrolases"/>
    <property type="match status" value="1"/>
</dbReference>
<evidence type="ECO:0000256" key="8">
    <source>
        <dbReference type="SAM" id="MobiDB-lite"/>
    </source>
</evidence>
<dbReference type="SMART" id="SM00382">
    <property type="entry name" value="AAA"/>
    <property type="match status" value="1"/>
</dbReference>
<evidence type="ECO:0000256" key="2">
    <source>
        <dbReference type="ARBA" id="ARBA00022448"/>
    </source>
</evidence>
<dbReference type="Pfam" id="PF00005">
    <property type="entry name" value="ABC_tran"/>
    <property type="match status" value="1"/>
</dbReference>
<evidence type="ECO:0000313" key="11">
    <source>
        <dbReference type="EMBL" id="CAK9263696.1"/>
    </source>
</evidence>
<evidence type="ECO:0000256" key="4">
    <source>
        <dbReference type="ARBA" id="ARBA00022741"/>
    </source>
</evidence>
<feature type="domain" description="ABC transporter" evidence="10">
    <location>
        <begin position="96"/>
        <end position="338"/>
    </location>
</feature>
<evidence type="ECO:0000256" key="9">
    <source>
        <dbReference type="SAM" id="Phobius"/>
    </source>
</evidence>
<dbReference type="Proteomes" id="UP001497444">
    <property type="component" value="Chromosome 16"/>
</dbReference>
<organism evidence="11 12">
    <name type="scientific">Sphagnum jensenii</name>
    <dbReference type="NCBI Taxonomy" id="128206"/>
    <lineage>
        <taxon>Eukaryota</taxon>
        <taxon>Viridiplantae</taxon>
        <taxon>Streptophyta</taxon>
        <taxon>Embryophyta</taxon>
        <taxon>Bryophyta</taxon>
        <taxon>Sphagnophytina</taxon>
        <taxon>Sphagnopsida</taxon>
        <taxon>Sphagnales</taxon>
        <taxon>Sphagnaceae</taxon>
        <taxon>Sphagnum</taxon>
    </lineage>
</organism>
<comment type="subcellular location">
    <subcellularLocation>
        <location evidence="1">Membrane</location>
        <topology evidence="1">Multi-pass membrane protein</topology>
    </subcellularLocation>
</comment>
<feature type="transmembrane region" description="Helical" evidence="9">
    <location>
        <begin position="503"/>
        <end position="524"/>
    </location>
</feature>
<dbReference type="InterPro" id="IPR017871">
    <property type="entry name" value="ABC_transporter-like_CS"/>
</dbReference>
<evidence type="ECO:0000256" key="1">
    <source>
        <dbReference type="ARBA" id="ARBA00004141"/>
    </source>
</evidence>
<dbReference type="EMBL" id="OZ020111">
    <property type="protein sequence ID" value="CAK9263696.1"/>
    <property type="molecule type" value="Genomic_DNA"/>
</dbReference>
<evidence type="ECO:0000256" key="6">
    <source>
        <dbReference type="ARBA" id="ARBA00022989"/>
    </source>
</evidence>
<evidence type="ECO:0000256" key="3">
    <source>
        <dbReference type="ARBA" id="ARBA00022692"/>
    </source>
</evidence>
<keyword evidence="4" id="KW-0547">Nucleotide-binding</keyword>
<feature type="region of interest" description="Disordered" evidence="8">
    <location>
        <begin position="1"/>
        <end position="21"/>
    </location>
</feature>
<keyword evidence="3 9" id="KW-0812">Transmembrane</keyword>
<feature type="transmembrane region" description="Helical" evidence="9">
    <location>
        <begin position="655"/>
        <end position="676"/>
    </location>
</feature>
<evidence type="ECO:0000313" key="12">
    <source>
        <dbReference type="Proteomes" id="UP001497444"/>
    </source>
</evidence>
<dbReference type="InterPro" id="IPR013525">
    <property type="entry name" value="ABC2_TM"/>
</dbReference>
<evidence type="ECO:0000256" key="5">
    <source>
        <dbReference type="ARBA" id="ARBA00022840"/>
    </source>
</evidence>
<dbReference type="InterPro" id="IPR003439">
    <property type="entry name" value="ABC_transporter-like_ATP-bd"/>
</dbReference>
<feature type="transmembrane region" description="Helical" evidence="9">
    <location>
        <begin position="536"/>
        <end position="560"/>
    </location>
</feature>
<dbReference type="InterPro" id="IPR003593">
    <property type="entry name" value="AAA+_ATPase"/>
</dbReference>
<dbReference type="InterPro" id="IPR027417">
    <property type="entry name" value="P-loop_NTPase"/>
</dbReference>